<protein>
    <submittedName>
        <fullName evidence="3">Uncharacterized protein</fullName>
    </submittedName>
</protein>
<evidence type="ECO:0000313" key="3">
    <source>
        <dbReference type="EMBL" id="KAF2398446.1"/>
    </source>
</evidence>
<feature type="compositionally biased region" description="Polar residues" evidence="1">
    <location>
        <begin position="614"/>
        <end position="625"/>
    </location>
</feature>
<feature type="compositionally biased region" description="Basic and acidic residues" evidence="1">
    <location>
        <begin position="227"/>
        <end position="242"/>
    </location>
</feature>
<feature type="compositionally biased region" description="Polar residues" evidence="1">
    <location>
        <begin position="284"/>
        <end position="305"/>
    </location>
</feature>
<feature type="transmembrane region" description="Helical" evidence="2">
    <location>
        <begin position="661"/>
        <end position="684"/>
    </location>
</feature>
<feature type="compositionally biased region" description="Basic and acidic residues" evidence="1">
    <location>
        <begin position="497"/>
        <end position="507"/>
    </location>
</feature>
<feature type="compositionally biased region" description="Basic and acidic residues" evidence="1">
    <location>
        <begin position="377"/>
        <end position="395"/>
    </location>
</feature>
<feature type="compositionally biased region" description="Basic and acidic residues" evidence="1">
    <location>
        <begin position="270"/>
        <end position="283"/>
    </location>
</feature>
<feature type="compositionally biased region" description="Basic and acidic residues" evidence="1">
    <location>
        <begin position="603"/>
        <end position="613"/>
    </location>
</feature>
<organism evidence="3 4">
    <name type="scientific">Trichodelitschia bisporula</name>
    <dbReference type="NCBI Taxonomy" id="703511"/>
    <lineage>
        <taxon>Eukaryota</taxon>
        <taxon>Fungi</taxon>
        <taxon>Dikarya</taxon>
        <taxon>Ascomycota</taxon>
        <taxon>Pezizomycotina</taxon>
        <taxon>Dothideomycetes</taxon>
        <taxon>Dothideomycetes incertae sedis</taxon>
        <taxon>Phaeotrichales</taxon>
        <taxon>Phaeotrichaceae</taxon>
        <taxon>Trichodelitschia</taxon>
    </lineage>
</organism>
<keyword evidence="2" id="KW-0472">Membrane</keyword>
<sequence length="778" mass="86358">MDDALRYDLTFGDASVLDEDDTDDSFSKRMIREINSTRAANAQSDRPRAFRNARSNVHLTLEALERVDKANDFPPEQHATSERGSQSSGGASDPPLNIPRDWGRKGRKRNDWLKRIVLPSNEKAGSAEDDWVEAAADVPLPSVEDSPLSQRATRLRRNPASFLSREESLERFEDSELGLELTEASLIASTPAAVTRNPVLDEIRQRERETAREDRIYPSPPPEEPQEERTEPATRPARRDTIRITQTVSETWTRTPATAERQENQTASKLIEKTSAESSDPSKHVSSQAGENDAPQSHKPNTTQPKPKPRRGAHDILKALARAASSTPSPARAQAPDSVPDEQPAQEEELRRSIIETPSAAPKASGIFQRTTLGRSVSDKVSERRSLDKQSRLFHEITSLIDTPPPDTAPRIVTKPAERMAASTLPKQLEPPTPVVKTGGWVDTPAPTRSKSTVRADPAEKSATTEKSTTSKEKAPIQAEPLPPTSRDFQPSSKSDPTPRVRKEPELPRSALAAIIARAKRGQAEDPMGDATITSLEDIVLTPDATFDDGDITVDATPEVQPPRSASKKQRDDEVSTLKNMDARLKTLRDSIHDTRLGLMRVEKKVHPTEKQRSSSPEQTPTVSGQCKCNENMARGPFQALWGAFKSLFYHRRNGSLKLTWLGAAFAVFWIWFITETIMCIIYCRPIYASYLTDEGIYPDAPEAPFVIPTMLFRPFRPIWRPVLNTAATFFHWAWGFASYILAEGRAPDVAKEAFTATTKVASQTVETDMSMMGDELL</sequence>
<feature type="compositionally biased region" description="Basic and acidic residues" evidence="1">
    <location>
        <begin position="457"/>
        <end position="475"/>
    </location>
</feature>
<evidence type="ECO:0000256" key="2">
    <source>
        <dbReference type="SAM" id="Phobius"/>
    </source>
</evidence>
<proteinExistence type="predicted"/>
<dbReference type="EMBL" id="ML996700">
    <property type="protein sequence ID" value="KAF2398446.1"/>
    <property type="molecule type" value="Genomic_DNA"/>
</dbReference>
<evidence type="ECO:0000256" key="1">
    <source>
        <dbReference type="SAM" id="MobiDB-lite"/>
    </source>
</evidence>
<dbReference type="AlphaFoldDB" id="A0A6G1HRE9"/>
<dbReference type="Proteomes" id="UP000799640">
    <property type="component" value="Unassembled WGS sequence"/>
</dbReference>
<feature type="region of interest" description="Disordered" evidence="1">
    <location>
        <begin position="603"/>
        <end position="625"/>
    </location>
</feature>
<feature type="compositionally biased region" description="Basic and acidic residues" evidence="1">
    <location>
        <begin position="199"/>
        <end position="216"/>
    </location>
</feature>
<evidence type="ECO:0000313" key="4">
    <source>
        <dbReference type="Proteomes" id="UP000799640"/>
    </source>
</evidence>
<feature type="region of interest" description="Disordered" evidence="1">
    <location>
        <begin position="66"/>
        <end position="104"/>
    </location>
</feature>
<accession>A0A6G1HRE9</accession>
<keyword evidence="2" id="KW-0812">Transmembrane</keyword>
<gene>
    <name evidence="3" type="ORF">EJ06DRAFT_532195</name>
</gene>
<dbReference type="OrthoDB" id="3439035at2759"/>
<feature type="compositionally biased region" description="Polar residues" evidence="1">
    <location>
        <begin position="487"/>
        <end position="496"/>
    </location>
</feature>
<feature type="region of interest" description="Disordered" evidence="1">
    <location>
        <begin position="547"/>
        <end position="576"/>
    </location>
</feature>
<feature type="compositionally biased region" description="Polar residues" evidence="1">
    <location>
        <begin position="243"/>
        <end position="256"/>
    </location>
</feature>
<reference evidence="3" key="1">
    <citation type="journal article" date="2020" name="Stud. Mycol.">
        <title>101 Dothideomycetes genomes: a test case for predicting lifestyles and emergence of pathogens.</title>
        <authorList>
            <person name="Haridas S."/>
            <person name="Albert R."/>
            <person name="Binder M."/>
            <person name="Bloem J."/>
            <person name="Labutti K."/>
            <person name="Salamov A."/>
            <person name="Andreopoulos B."/>
            <person name="Baker S."/>
            <person name="Barry K."/>
            <person name="Bills G."/>
            <person name="Bluhm B."/>
            <person name="Cannon C."/>
            <person name="Castanera R."/>
            <person name="Culley D."/>
            <person name="Daum C."/>
            <person name="Ezra D."/>
            <person name="Gonzalez J."/>
            <person name="Henrissat B."/>
            <person name="Kuo A."/>
            <person name="Liang C."/>
            <person name="Lipzen A."/>
            <person name="Lutzoni F."/>
            <person name="Magnuson J."/>
            <person name="Mondo S."/>
            <person name="Nolan M."/>
            <person name="Ohm R."/>
            <person name="Pangilinan J."/>
            <person name="Park H.-J."/>
            <person name="Ramirez L."/>
            <person name="Alfaro M."/>
            <person name="Sun H."/>
            <person name="Tritt A."/>
            <person name="Yoshinaga Y."/>
            <person name="Zwiers L.-H."/>
            <person name="Turgeon B."/>
            <person name="Goodwin S."/>
            <person name="Spatafora J."/>
            <person name="Crous P."/>
            <person name="Grigoriev I."/>
        </authorList>
    </citation>
    <scope>NUCLEOTIDE SEQUENCE</scope>
    <source>
        <strain evidence="3">CBS 262.69</strain>
    </source>
</reference>
<keyword evidence="2" id="KW-1133">Transmembrane helix</keyword>
<keyword evidence="4" id="KW-1185">Reference proteome</keyword>
<feature type="compositionally biased region" description="Low complexity" evidence="1">
    <location>
        <begin position="319"/>
        <end position="336"/>
    </location>
</feature>
<name>A0A6G1HRE9_9PEZI</name>
<feature type="region of interest" description="Disordered" evidence="1">
    <location>
        <begin position="198"/>
        <end position="508"/>
    </location>
</feature>